<dbReference type="InterPro" id="IPR015947">
    <property type="entry name" value="PUA-like_sf"/>
</dbReference>
<accession>A0A250XP31</accession>
<dbReference type="PROSITE" id="PS51787">
    <property type="entry name" value="LON_N"/>
    <property type="match status" value="1"/>
</dbReference>
<dbReference type="PANTHER" id="PTHR46732:SF5">
    <property type="entry name" value="ATP-DEPENDENT PROTEASE LA (LON) DOMAIN PROTEIN"/>
    <property type="match status" value="1"/>
</dbReference>
<dbReference type="Proteomes" id="UP000232323">
    <property type="component" value="Unassembled WGS sequence"/>
</dbReference>
<evidence type="ECO:0000313" key="3">
    <source>
        <dbReference type="Proteomes" id="UP000232323"/>
    </source>
</evidence>
<name>A0A250XP31_9CHLO</name>
<dbReference type="STRING" id="1157962.A0A250XP31"/>
<reference evidence="2 3" key="1">
    <citation type="submission" date="2017-08" db="EMBL/GenBank/DDBJ databases">
        <title>Acidophilic green algal genome provides insights into adaptation to an acidic environment.</title>
        <authorList>
            <person name="Hirooka S."/>
            <person name="Hirose Y."/>
            <person name="Kanesaki Y."/>
            <person name="Higuchi S."/>
            <person name="Fujiwara T."/>
            <person name="Onuma R."/>
            <person name="Era A."/>
            <person name="Ohbayashi R."/>
            <person name="Uzuka A."/>
            <person name="Nozaki H."/>
            <person name="Yoshikawa H."/>
            <person name="Miyagishima S.Y."/>
        </authorList>
    </citation>
    <scope>NUCLEOTIDE SEQUENCE [LARGE SCALE GENOMIC DNA]</scope>
    <source>
        <strain evidence="2 3">NIES-2499</strain>
    </source>
</reference>
<feature type="domain" description="Lon N-terminal" evidence="1">
    <location>
        <begin position="42"/>
        <end position="275"/>
    </location>
</feature>
<dbReference type="Gene3D" id="2.30.130.40">
    <property type="entry name" value="LON domain-like"/>
    <property type="match status" value="1"/>
</dbReference>
<dbReference type="Pfam" id="PF02190">
    <property type="entry name" value="LON_substr_bdg"/>
    <property type="match status" value="1"/>
</dbReference>
<organism evidence="2 3">
    <name type="scientific">Chlamydomonas eustigma</name>
    <dbReference type="NCBI Taxonomy" id="1157962"/>
    <lineage>
        <taxon>Eukaryota</taxon>
        <taxon>Viridiplantae</taxon>
        <taxon>Chlorophyta</taxon>
        <taxon>core chlorophytes</taxon>
        <taxon>Chlorophyceae</taxon>
        <taxon>CS clade</taxon>
        <taxon>Chlamydomonadales</taxon>
        <taxon>Chlamydomonadaceae</taxon>
        <taxon>Chlamydomonas</taxon>
    </lineage>
</organism>
<dbReference type="InterPro" id="IPR046336">
    <property type="entry name" value="Lon_prtase_N_sf"/>
</dbReference>
<dbReference type="SUPFAM" id="SSF88697">
    <property type="entry name" value="PUA domain-like"/>
    <property type="match status" value="1"/>
</dbReference>
<protein>
    <recommendedName>
        <fullName evidence="1">Lon N-terminal domain-containing protein</fullName>
    </recommendedName>
</protein>
<dbReference type="PANTHER" id="PTHR46732">
    <property type="entry name" value="ATP-DEPENDENT PROTEASE LA (LON) DOMAIN PROTEIN"/>
    <property type="match status" value="1"/>
</dbReference>
<dbReference type="AlphaFoldDB" id="A0A250XP31"/>
<proteinExistence type="predicted"/>
<evidence type="ECO:0000313" key="2">
    <source>
        <dbReference type="EMBL" id="GAX84699.1"/>
    </source>
</evidence>
<comment type="caution">
    <text evidence="2">The sequence shown here is derived from an EMBL/GenBank/DDBJ whole genome shotgun (WGS) entry which is preliminary data.</text>
</comment>
<sequence>MQKHRFYRCNRYIATTGLRRHSTVVSRSSSTAPCVATFKSILPVFPVQPLGVFLPGMTKTLHLFEDKFKAMLENTLSDPQQLFVTAVLEPYTGDHNAEDSTPLSPQTSGSLVGGHNFHLSCGCICKVVSSKPYPAGGGFLVRVLGEARVGLAGLEQVEPFMQARVFPMPDAPLRQQDLEQLKTQLELLRSIMKDVQLLASKFRCDETASIQQAMRWVHQPGLLPSIMVLPTLQPPPNTFPSTTEASSPHLEQLPLGPNLNEKPLLSILEDSSAEVTQSIRAGDDGLPGDQVLCSICDPQGVENTEHPNRLLSNYNLQPSDATEMNRMQEAGGLGSLSLNTQSGLLQGDSIHGQFEEEEEDEALLIEEAARLSFAALQWLPQSSHEVGV</sequence>
<dbReference type="InterPro" id="IPR003111">
    <property type="entry name" value="Lon_prtase_N"/>
</dbReference>
<dbReference type="EMBL" id="BEGY01000133">
    <property type="protein sequence ID" value="GAX84699.1"/>
    <property type="molecule type" value="Genomic_DNA"/>
</dbReference>
<keyword evidence="3" id="KW-1185">Reference proteome</keyword>
<evidence type="ECO:0000259" key="1">
    <source>
        <dbReference type="PROSITE" id="PS51787"/>
    </source>
</evidence>
<gene>
    <name evidence="2" type="ORF">CEUSTIGMA_g12121.t1</name>
</gene>
<dbReference type="OrthoDB" id="3919at2759"/>